<protein>
    <submittedName>
        <fullName evidence="2">Integrase core domain-containing protein</fullName>
    </submittedName>
</protein>
<dbReference type="EMBL" id="JBHLYR010000025">
    <property type="protein sequence ID" value="MFB9991923.1"/>
    <property type="molecule type" value="Genomic_DNA"/>
</dbReference>
<evidence type="ECO:0000259" key="1">
    <source>
        <dbReference type="Pfam" id="PF13683"/>
    </source>
</evidence>
<dbReference type="InterPro" id="IPR012337">
    <property type="entry name" value="RNaseH-like_sf"/>
</dbReference>
<dbReference type="RefSeq" id="WP_380007874.1">
    <property type="nucleotide sequence ID" value="NZ_JBHLYR010000025.1"/>
</dbReference>
<organism evidence="2 3">
    <name type="scientific">Deinococcus oregonensis</name>
    <dbReference type="NCBI Taxonomy" id="1805970"/>
    <lineage>
        <taxon>Bacteria</taxon>
        <taxon>Thermotogati</taxon>
        <taxon>Deinococcota</taxon>
        <taxon>Deinococci</taxon>
        <taxon>Deinococcales</taxon>
        <taxon>Deinococcaceae</taxon>
        <taxon>Deinococcus</taxon>
    </lineage>
</organism>
<evidence type="ECO:0000313" key="3">
    <source>
        <dbReference type="Proteomes" id="UP001589733"/>
    </source>
</evidence>
<reference evidence="2 3" key="1">
    <citation type="submission" date="2024-09" db="EMBL/GenBank/DDBJ databases">
        <authorList>
            <person name="Sun Q."/>
            <person name="Mori K."/>
        </authorList>
    </citation>
    <scope>NUCLEOTIDE SEQUENCE [LARGE SCALE GENOMIC DNA]</scope>
    <source>
        <strain evidence="2 3">JCM 13503</strain>
    </source>
</reference>
<dbReference type="InterPro" id="IPR036397">
    <property type="entry name" value="RNaseH_sf"/>
</dbReference>
<accession>A0ABV6AWN5</accession>
<dbReference type="SUPFAM" id="SSF53098">
    <property type="entry name" value="Ribonuclease H-like"/>
    <property type="match status" value="1"/>
</dbReference>
<proteinExistence type="predicted"/>
<keyword evidence="3" id="KW-1185">Reference proteome</keyword>
<dbReference type="Proteomes" id="UP001589733">
    <property type="component" value="Unassembled WGS sequence"/>
</dbReference>
<dbReference type="Gene3D" id="3.30.420.10">
    <property type="entry name" value="Ribonuclease H-like superfamily/Ribonuclease H"/>
    <property type="match status" value="1"/>
</dbReference>
<sequence>MERQQLRIHGPRLGHLAGHKINTRFIEPGKPWQNGIAERFHAYVREECLSQEVFSSHSMPPMA</sequence>
<name>A0ABV6AWN5_9DEIO</name>
<dbReference type="Pfam" id="PF13683">
    <property type="entry name" value="rve_3"/>
    <property type="match status" value="1"/>
</dbReference>
<dbReference type="InterPro" id="IPR001584">
    <property type="entry name" value="Integrase_cat-core"/>
</dbReference>
<comment type="caution">
    <text evidence="2">The sequence shown here is derived from an EMBL/GenBank/DDBJ whole genome shotgun (WGS) entry which is preliminary data.</text>
</comment>
<gene>
    <name evidence="2" type="ORF">ACFFLM_08095</name>
</gene>
<evidence type="ECO:0000313" key="2">
    <source>
        <dbReference type="EMBL" id="MFB9991923.1"/>
    </source>
</evidence>
<feature type="domain" description="Integrase catalytic" evidence="1">
    <location>
        <begin position="20"/>
        <end position="56"/>
    </location>
</feature>